<dbReference type="InterPro" id="IPR003409">
    <property type="entry name" value="MORN"/>
</dbReference>
<dbReference type="Proteomes" id="UP001557470">
    <property type="component" value="Unassembled WGS sequence"/>
</dbReference>
<dbReference type="Gene3D" id="2.20.110.10">
    <property type="entry name" value="Histone H3 K4-specific methyltransferase SET7/9 N-terminal domain"/>
    <property type="match status" value="2"/>
</dbReference>
<dbReference type="PANTHER" id="PTHR46917">
    <property type="entry name" value="MORN REPEAT-CONTAINING PROTEIN 2"/>
    <property type="match status" value="1"/>
</dbReference>
<evidence type="ECO:0008006" key="4">
    <source>
        <dbReference type="Google" id="ProtNLM"/>
    </source>
</evidence>
<protein>
    <recommendedName>
        <fullName evidence="4">MORN repeat-containing protein 2</fullName>
    </recommendedName>
</protein>
<evidence type="ECO:0000313" key="2">
    <source>
        <dbReference type="EMBL" id="KAL0964548.1"/>
    </source>
</evidence>
<dbReference type="EMBL" id="JAGEUA010000010">
    <property type="protein sequence ID" value="KAL0964548.1"/>
    <property type="molecule type" value="Genomic_DNA"/>
</dbReference>
<dbReference type="SUPFAM" id="SSF82185">
    <property type="entry name" value="Histone H3 K4-specific methyltransferase SET7/9 N-terminal domain"/>
    <property type="match status" value="1"/>
</dbReference>
<keyword evidence="3" id="KW-1185">Reference proteome</keyword>
<dbReference type="Pfam" id="PF02493">
    <property type="entry name" value="MORN"/>
    <property type="match status" value="3"/>
</dbReference>
<dbReference type="PANTHER" id="PTHR46917:SF1">
    <property type="entry name" value="MORN REPEAT-CONTAINING PROTEIN 2"/>
    <property type="match status" value="1"/>
</dbReference>
<comment type="caution">
    <text evidence="2">The sequence shown here is derived from an EMBL/GenBank/DDBJ whole genome shotgun (WGS) entry which is preliminary data.</text>
</comment>
<accession>A0ABD0W5P2</accession>
<proteinExistence type="predicted"/>
<evidence type="ECO:0000256" key="1">
    <source>
        <dbReference type="ARBA" id="ARBA00022737"/>
    </source>
</evidence>
<name>A0ABD0W5P2_UMBPY</name>
<reference evidence="2 3" key="1">
    <citation type="submission" date="2024-06" db="EMBL/GenBank/DDBJ databases">
        <authorList>
            <person name="Pan Q."/>
            <person name="Wen M."/>
            <person name="Jouanno E."/>
            <person name="Zahm M."/>
            <person name="Klopp C."/>
            <person name="Cabau C."/>
            <person name="Louis A."/>
            <person name="Berthelot C."/>
            <person name="Parey E."/>
            <person name="Roest Crollius H."/>
            <person name="Montfort J."/>
            <person name="Robinson-Rechavi M."/>
            <person name="Bouchez O."/>
            <person name="Lampietro C."/>
            <person name="Lopez Roques C."/>
            <person name="Donnadieu C."/>
            <person name="Postlethwait J."/>
            <person name="Bobe J."/>
            <person name="Verreycken H."/>
            <person name="Guiguen Y."/>
        </authorList>
    </citation>
    <scope>NUCLEOTIDE SEQUENCE [LARGE SCALE GENOMIC DNA]</scope>
    <source>
        <strain evidence="2">Up_M1</strain>
        <tissue evidence="2">Testis</tissue>
    </source>
</reference>
<organism evidence="2 3">
    <name type="scientific">Umbra pygmaea</name>
    <name type="common">Eastern mudminnow</name>
    <dbReference type="NCBI Taxonomy" id="75934"/>
    <lineage>
        <taxon>Eukaryota</taxon>
        <taxon>Metazoa</taxon>
        <taxon>Chordata</taxon>
        <taxon>Craniata</taxon>
        <taxon>Vertebrata</taxon>
        <taxon>Euteleostomi</taxon>
        <taxon>Actinopterygii</taxon>
        <taxon>Neopterygii</taxon>
        <taxon>Teleostei</taxon>
        <taxon>Protacanthopterygii</taxon>
        <taxon>Esociformes</taxon>
        <taxon>Umbridae</taxon>
        <taxon>Umbra</taxon>
    </lineage>
</organism>
<evidence type="ECO:0000313" key="3">
    <source>
        <dbReference type="Proteomes" id="UP001557470"/>
    </source>
</evidence>
<dbReference type="InterPro" id="IPR052849">
    <property type="entry name" value="MORN_repeat_protein"/>
</dbReference>
<dbReference type="SMART" id="SM00698">
    <property type="entry name" value="MORN"/>
    <property type="match status" value="3"/>
</dbReference>
<keyword evidence="1" id="KW-0677">Repeat</keyword>
<sequence length="146" mass="16062">MDEVKIKEMSTGDKEEGILTVSYIFPNGDRYEGECSRSSDGVVLRRGMGKHTSAGGVTYTGEWHDDKINGKGTLEHPSGAMYEGDFKDNMYHGAGTYSFPDGSRYCGSFSNNRLDGDGEYTDAQRLVWTGIFHNKAAPGLTLKLNM</sequence>
<gene>
    <name evidence="2" type="ORF">UPYG_G00325470</name>
</gene>
<dbReference type="AlphaFoldDB" id="A0ABD0W5P2"/>